<gene>
    <name evidence="2" type="ORF">HRJ53_30625</name>
</gene>
<keyword evidence="1" id="KW-0812">Transmembrane</keyword>
<proteinExistence type="predicted"/>
<dbReference type="EMBL" id="JACDQQ010002957">
    <property type="protein sequence ID" value="MBA0089367.1"/>
    <property type="molecule type" value="Genomic_DNA"/>
</dbReference>
<sequence>MTPDELDRVLSSEDELEPSSDLVTNVMAAARSPDAEPPALRFPWLRFAAGVAASGVMAWAGTVLLLRSGPALATMTAPLARLAAVAPEFGYATTAALLSLGLASVPRLLTRS</sequence>
<keyword evidence="1" id="KW-1133">Transmembrane helix</keyword>
<reference evidence="2" key="1">
    <citation type="submission" date="2020-06" db="EMBL/GenBank/DDBJ databases">
        <title>Legume-microbial interactions unlock mineral nutrients during tropical forest succession.</title>
        <authorList>
            <person name="Epihov D.Z."/>
        </authorList>
    </citation>
    <scope>NUCLEOTIDE SEQUENCE [LARGE SCALE GENOMIC DNA]</scope>
    <source>
        <strain evidence="2">Pan2503</strain>
    </source>
</reference>
<feature type="transmembrane region" description="Helical" evidence="1">
    <location>
        <begin position="47"/>
        <end position="69"/>
    </location>
</feature>
<dbReference type="AlphaFoldDB" id="A0A7V8NXL9"/>
<keyword evidence="1" id="KW-0472">Membrane</keyword>
<evidence type="ECO:0000313" key="3">
    <source>
        <dbReference type="Proteomes" id="UP000567293"/>
    </source>
</evidence>
<organism evidence="2 3">
    <name type="scientific">Candidatus Acidiferrum panamense</name>
    <dbReference type="NCBI Taxonomy" id="2741543"/>
    <lineage>
        <taxon>Bacteria</taxon>
        <taxon>Pseudomonadati</taxon>
        <taxon>Acidobacteriota</taxon>
        <taxon>Terriglobia</taxon>
        <taxon>Candidatus Acidiferrales</taxon>
        <taxon>Candidatus Acidiferrum</taxon>
    </lineage>
</organism>
<evidence type="ECO:0000313" key="2">
    <source>
        <dbReference type="EMBL" id="MBA0089367.1"/>
    </source>
</evidence>
<accession>A0A7V8NXL9</accession>
<keyword evidence="3" id="KW-1185">Reference proteome</keyword>
<dbReference type="Proteomes" id="UP000567293">
    <property type="component" value="Unassembled WGS sequence"/>
</dbReference>
<comment type="caution">
    <text evidence="2">The sequence shown here is derived from an EMBL/GenBank/DDBJ whole genome shotgun (WGS) entry which is preliminary data.</text>
</comment>
<protein>
    <submittedName>
        <fullName evidence="2">Uncharacterized protein</fullName>
    </submittedName>
</protein>
<name>A0A7V8NXL9_9BACT</name>
<evidence type="ECO:0000256" key="1">
    <source>
        <dbReference type="SAM" id="Phobius"/>
    </source>
</evidence>